<feature type="domain" description="Nudix hydrolase" evidence="7">
    <location>
        <begin position="13"/>
        <end position="151"/>
    </location>
</feature>
<proteinExistence type="predicted"/>
<dbReference type="OrthoDB" id="542521at2"/>
<organism evidence="8 9">
    <name type="scientific">Noviherbaspirillum humi</name>
    <dbReference type="NCBI Taxonomy" id="1688639"/>
    <lineage>
        <taxon>Bacteria</taxon>
        <taxon>Pseudomonadati</taxon>
        <taxon>Pseudomonadota</taxon>
        <taxon>Betaproteobacteria</taxon>
        <taxon>Burkholderiales</taxon>
        <taxon>Oxalobacteraceae</taxon>
        <taxon>Noviherbaspirillum</taxon>
    </lineage>
</organism>
<keyword evidence="1 5" id="KW-0479">Metal-binding</keyword>
<dbReference type="InterPro" id="IPR033715">
    <property type="entry name" value="GDPMH"/>
</dbReference>
<comment type="cofactor">
    <cofactor evidence="5">
        <name>Mg(2+)</name>
        <dbReference type="ChEBI" id="CHEBI:18420"/>
    </cofactor>
    <text evidence="5">Binds 1 Mg(2+) ion per subunit.</text>
</comment>
<sequence length="159" mass="17692">MNIEQRQFLEVVDRTPLVSIDLVIRNEKGQVLLGYRLNRPAQHAWFVPGGRIRKNEPLQEALHRIARNEVGIAPGPGRLIGAFDHLYPDNFAGEPGVSTHYVVLGYEFALPAGAALTMDDQHSALRWWDVDALLASDEVHANSKLYFRESPGNGLRVGA</sequence>
<dbReference type="PANTHER" id="PTHR43046">
    <property type="entry name" value="GDP-MANNOSE MANNOSYL HYDROLASE"/>
    <property type="match status" value="1"/>
</dbReference>
<dbReference type="PIRSF" id="PIRSF037599">
    <property type="entry name" value="GDPMH"/>
    <property type="match status" value="1"/>
</dbReference>
<protein>
    <submittedName>
        <fullName evidence="8">Colanic acid biosynthesis protein WcaH</fullName>
    </submittedName>
</protein>
<feature type="binding site" evidence="5">
    <location>
        <position position="121"/>
    </location>
    <ligand>
        <name>Mg(2+)</name>
        <dbReference type="ChEBI" id="CHEBI:18420"/>
    </ligand>
</feature>
<evidence type="ECO:0000256" key="1">
    <source>
        <dbReference type="ARBA" id="ARBA00022723"/>
    </source>
</evidence>
<name>A0A239HN93_9BURK</name>
<dbReference type="AlphaFoldDB" id="A0A239HN93"/>
<dbReference type="PANTHER" id="PTHR43046:SF12">
    <property type="entry name" value="GDP-MANNOSE MANNOSYL HYDROLASE"/>
    <property type="match status" value="1"/>
</dbReference>
<dbReference type="GO" id="GO:0008727">
    <property type="term" value="F:GDP-mannose mannosyl hydrolase activity"/>
    <property type="evidence" value="ECO:0007669"/>
    <property type="project" value="InterPro"/>
</dbReference>
<dbReference type="GO" id="GO:0046872">
    <property type="term" value="F:metal ion binding"/>
    <property type="evidence" value="ECO:0007669"/>
    <property type="project" value="UniProtKB-KW"/>
</dbReference>
<reference evidence="8 9" key="1">
    <citation type="submission" date="2017-06" db="EMBL/GenBank/DDBJ databases">
        <authorList>
            <person name="Kim H.J."/>
            <person name="Triplett B.A."/>
        </authorList>
    </citation>
    <scope>NUCLEOTIDE SEQUENCE [LARGE SCALE GENOMIC DNA]</scope>
    <source>
        <strain evidence="8 9">U15</strain>
    </source>
</reference>
<evidence type="ECO:0000256" key="5">
    <source>
        <dbReference type="PIRSR" id="PIRSR037599-3"/>
    </source>
</evidence>
<dbReference type="Pfam" id="PF00293">
    <property type="entry name" value="NUDIX"/>
    <property type="match status" value="1"/>
</dbReference>
<feature type="binding site" evidence="5">
    <location>
        <position position="49"/>
    </location>
    <ligand>
        <name>Mg(2+)</name>
        <dbReference type="ChEBI" id="CHEBI:18420"/>
    </ligand>
</feature>
<evidence type="ECO:0000259" key="7">
    <source>
        <dbReference type="PROSITE" id="PS51462"/>
    </source>
</evidence>
<gene>
    <name evidence="8" type="ORF">SAMN06265795_10780</name>
</gene>
<evidence type="ECO:0000313" key="9">
    <source>
        <dbReference type="Proteomes" id="UP000198284"/>
    </source>
</evidence>
<dbReference type="EMBL" id="FZOT01000007">
    <property type="protein sequence ID" value="SNS82792.1"/>
    <property type="molecule type" value="Genomic_DNA"/>
</dbReference>
<feature type="site" description="Critical for catalysis" evidence="4">
    <location>
        <position position="122"/>
    </location>
</feature>
<dbReference type="Proteomes" id="UP000198284">
    <property type="component" value="Unassembled WGS sequence"/>
</dbReference>
<evidence type="ECO:0000256" key="2">
    <source>
        <dbReference type="ARBA" id="ARBA00022801"/>
    </source>
</evidence>
<dbReference type="PROSITE" id="PS51462">
    <property type="entry name" value="NUDIX"/>
    <property type="match status" value="1"/>
</dbReference>
<dbReference type="NCBIfam" id="NF011963">
    <property type="entry name" value="PRK15434.1"/>
    <property type="match status" value="1"/>
</dbReference>
<dbReference type="InterPro" id="IPR000086">
    <property type="entry name" value="NUDIX_hydrolase_dom"/>
</dbReference>
<dbReference type="Gene3D" id="3.90.79.10">
    <property type="entry name" value="Nucleoside Triphosphate Pyrophosphohydrolase"/>
    <property type="match status" value="1"/>
</dbReference>
<evidence type="ECO:0000256" key="6">
    <source>
        <dbReference type="PIRSR" id="PIRSR037599-4"/>
    </source>
</evidence>
<accession>A0A239HN93</accession>
<dbReference type="RefSeq" id="WP_089399675.1">
    <property type="nucleotide sequence ID" value="NZ_FZOT01000007.1"/>
</dbReference>
<dbReference type="SUPFAM" id="SSF55811">
    <property type="entry name" value="Nudix"/>
    <property type="match status" value="1"/>
</dbReference>
<feature type="short sequence motif" description="Nudix box" evidence="6">
    <location>
        <begin position="50"/>
        <end position="71"/>
    </location>
</feature>
<keyword evidence="3 5" id="KW-0460">Magnesium</keyword>
<feature type="binding site" evidence="5">
    <location>
        <position position="69"/>
    </location>
    <ligand>
        <name>Mg(2+)</name>
        <dbReference type="ChEBI" id="CHEBI:18420"/>
    </ligand>
</feature>
<dbReference type="InterPro" id="IPR015797">
    <property type="entry name" value="NUDIX_hydrolase-like_dom_sf"/>
</dbReference>
<evidence type="ECO:0000256" key="4">
    <source>
        <dbReference type="PIRSR" id="PIRSR037599-1"/>
    </source>
</evidence>
<evidence type="ECO:0000256" key="3">
    <source>
        <dbReference type="ARBA" id="ARBA00022842"/>
    </source>
</evidence>
<keyword evidence="2" id="KW-0378">Hydrolase</keyword>
<evidence type="ECO:0000313" key="8">
    <source>
        <dbReference type="EMBL" id="SNS82792.1"/>
    </source>
</evidence>
<keyword evidence="9" id="KW-1185">Reference proteome</keyword>
<dbReference type="CDD" id="cd03430">
    <property type="entry name" value="NUDIX_GDPMH_NudD"/>
    <property type="match status" value="1"/>
</dbReference>